<dbReference type="Gene3D" id="3.40.228.10">
    <property type="entry name" value="Dimethylsulfoxide Reductase, domain 2"/>
    <property type="match status" value="1"/>
</dbReference>
<reference evidence="2 3" key="1">
    <citation type="submission" date="2024-06" db="EMBL/GenBank/DDBJ databases">
        <title>Genomic Encyclopedia of Type Strains, Phase IV (KMG-IV): sequencing the most valuable type-strain genomes for metagenomic binning, comparative biology and taxonomic classification.</title>
        <authorList>
            <person name="Goeker M."/>
        </authorList>
    </citation>
    <scope>NUCLEOTIDE SEQUENCE [LARGE SCALE GENOMIC DNA]</scope>
    <source>
        <strain evidence="2 3">DSM 100022</strain>
    </source>
</reference>
<dbReference type="SUPFAM" id="SSF53706">
    <property type="entry name" value="Formate dehydrogenase/DMSO reductase, domains 1-3"/>
    <property type="match status" value="1"/>
</dbReference>
<sequence length="222" mass="24075">MGHFWCARARDLLPGDETERYIVWDEQAGCPIAIDPGAVRSSIDPQRLALRGTFTVTLEADGQRVDIGCMPAFEHLTREAEPYDALHVQAVTNVPPEALRAAADLLCGGRRIAYHAWSGLAQHTNATQADRAVATLYALSGSFDRIGGNRIRRSPPYNPVNAFGYIPKEQMAKALGIRTADRPARNGLGHRPRPLPGCVGRRALQGARDDGVRDEPVAFAGG</sequence>
<feature type="region of interest" description="Disordered" evidence="1">
    <location>
        <begin position="181"/>
        <end position="200"/>
    </location>
</feature>
<dbReference type="EMBL" id="JBEPMC010000013">
    <property type="protein sequence ID" value="MET3582839.1"/>
    <property type="molecule type" value="Genomic_DNA"/>
</dbReference>
<organism evidence="2 3">
    <name type="scientific">Mesorhizobium robiniae</name>
    <dbReference type="NCBI Taxonomy" id="559315"/>
    <lineage>
        <taxon>Bacteria</taxon>
        <taxon>Pseudomonadati</taxon>
        <taxon>Pseudomonadota</taxon>
        <taxon>Alphaproteobacteria</taxon>
        <taxon>Hyphomicrobiales</taxon>
        <taxon>Phyllobacteriaceae</taxon>
        <taxon>Mesorhizobium</taxon>
    </lineage>
</organism>
<comment type="caution">
    <text evidence="2">The sequence shown here is derived from an EMBL/GenBank/DDBJ whole genome shotgun (WGS) entry which is preliminary data.</text>
</comment>
<name>A0ABV2GX12_9HYPH</name>
<accession>A0ABV2GX12</accession>
<evidence type="ECO:0000313" key="3">
    <source>
        <dbReference type="Proteomes" id="UP001549204"/>
    </source>
</evidence>
<dbReference type="Proteomes" id="UP001549204">
    <property type="component" value="Unassembled WGS sequence"/>
</dbReference>
<gene>
    <name evidence="2" type="ORF">ABID19_005901</name>
</gene>
<evidence type="ECO:0000313" key="2">
    <source>
        <dbReference type="EMBL" id="MET3582839.1"/>
    </source>
</evidence>
<protein>
    <submittedName>
        <fullName evidence="2">Anaerobic selenocysteine-containing dehydrogenase</fullName>
    </submittedName>
</protein>
<proteinExistence type="predicted"/>
<dbReference type="RefSeq" id="WP_354494177.1">
    <property type="nucleotide sequence ID" value="NZ_JBEPMC010000013.1"/>
</dbReference>
<evidence type="ECO:0000256" key="1">
    <source>
        <dbReference type="SAM" id="MobiDB-lite"/>
    </source>
</evidence>
<keyword evidence="3" id="KW-1185">Reference proteome</keyword>